<dbReference type="PIRSF" id="PIRSF034110">
    <property type="entry name" value="DUF1203"/>
    <property type="match status" value="1"/>
</dbReference>
<dbReference type="EMBL" id="CP137852">
    <property type="protein sequence ID" value="WPB84601.1"/>
    <property type="molecule type" value="Genomic_DNA"/>
</dbReference>
<dbReference type="Proteomes" id="UP001305521">
    <property type="component" value="Chromosome"/>
</dbReference>
<proteinExistence type="predicted"/>
<keyword evidence="2" id="KW-1185">Reference proteome</keyword>
<accession>A0ABZ0PG45</accession>
<dbReference type="RefSeq" id="WP_318648566.1">
    <property type="nucleotide sequence ID" value="NZ_CP137852.1"/>
</dbReference>
<evidence type="ECO:0000313" key="2">
    <source>
        <dbReference type="Proteomes" id="UP001305521"/>
    </source>
</evidence>
<dbReference type="Pfam" id="PF06718">
    <property type="entry name" value="DUF1203"/>
    <property type="match status" value="1"/>
</dbReference>
<organism evidence="1 2">
    <name type="scientific">Sediminicoccus rosea</name>
    <dbReference type="NCBI Taxonomy" id="1225128"/>
    <lineage>
        <taxon>Bacteria</taxon>
        <taxon>Pseudomonadati</taxon>
        <taxon>Pseudomonadota</taxon>
        <taxon>Alphaproteobacteria</taxon>
        <taxon>Acetobacterales</taxon>
        <taxon>Roseomonadaceae</taxon>
        <taxon>Sediminicoccus</taxon>
    </lineage>
</organism>
<protein>
    <submittedName>
        <fullName evidence="1">DUF1203 domain-containing protein</fullName>
    </submittedName>
</protein>
<reference evidence="1 2" key="1">
    <citation type="submission" date="2023-11" db="EMBL/GenBank/DDBJ databases">
        <title>Arctic aerobic anoxygenic photoheterotroph Sediminicoccus rosea KRV36 adapts its photosynthesis to long days of polar summer.</title>
        <authorList>
            <person name="Tomasch J."/>
            <person name="Kopejtka K."/>
            <person name="Bily T."/>
            <person name="Gardiner A.T."/>
            <person name="Gardian Z."/>
            <person name="Shivaramu S."/>
            <person name="Koblizek M."/>
            <person name="Engelhardt F."/>
            <person name="Kaftan D."/>
        </authorList>
    </citation>
    <scope>NUCLEOTIDE SEQUENCE [LARGE SCALE GENOMIC DNA]</scope>
    <source>
        <strain evidence="1 2">R-30</strain>
    </source>
</reference>
<dbReference type="InterPro" id="IPR009593">
    <property type="entry name" value="DUF1203"/>
</dbReference>
<name>A0ABZ0PG45_9PROT</name>
<gene>
    <name evidence="1" type="ORF">R9Z33_21200</name>
</gene>
<evidence type="ECO:0000313" key="1">
    <source>
        <dbReference type="EMBL" id="WPB84601.1"/>
    </source>
</evidence>
<sequence length="158" mass="17458">MTRFRCVPMDTPSAQRFRATRVDDRGGPAHSRIVDGPGFPCRHCLKLGEAGEEMLLVSWDLPLPQGPYWTPSPVFLHARDCEAAVTEDALPETVTANMIVSLRHYDAAGMCLYDLGMVSAGDAVEGPLRERLADPRVAYVNIHTARPGCWLTRVEKLP</sequence>